<comment type="caution">
    <text evidence="6">The sequence shown here is derived from an EMBL/GenBank/DDBJ whole genome shotgun (WGS) entry which is preliminary data.</text>
</comment>
<dbReference type="SUPFAM" id="SSF50022">
    <property type="entry name" value="ISP domain"/>
    <property type="match status" value="1"/>
</dbReference>
<evidence type="ECO:0000259" key="5">
    <source>
        <dbReference type="PROSITE" id="PS51296"/>
    </source>
</evidence>
<feature type="domain" description="Rieske" evidence="5">
    <location>
        <begin position="5"/>
        <end position="100"/>
    </location>
</feature>
<keyword evidence="1" id="KW-0001">2Fe-2S</keyword>
<evidence type="ECO:0000256" key="4">
    <source>
        <dbReference type="ARBA" id="ARBA00023014"/>
    </source>
</evidence>
<dbReference type="InterPro" id="IPR036922">
    <property type="entry name" value="Rieske_2Fe-2S_sf"/>
</dbReference>
<keyword evidence="3" id="KW-0408">Iron</keyword>
<dbReference type="PANTHER" id="PTHR21496:SF23">
    <property type="entry name" value="3-PHENYLPROPIONATE_CINNAMIC ACID DIOXYGENASE FERREDOXIN SUBUNIT"/>
    <property type="match status" value="1"/>
</dbReference>
<keyword evidence="2" id="KW-0479">Metal-binding</keyword>
<dbReference type="Proteomes" id="UP001595630">
    <property type="component" value="Unassembled WGS sequence"/>
</dbReference>
<dbReference type="InterPro" id="IPR017941">
    <property type="entry name" value="Rieske_2Fe-2S"/>
</dbReference>
<evidence type="ECO:0000313" key="7">
    <source>
        <dbReference type="Proteomes" id="UP001595630"/>
    </source>
</evidence>
<proteinExistence type="predicted"/>
<dbReference type="Gene3D" id="2.102.10.10">
    <property type="entry name" value="Rieske [2Fe-2S] iron-sulphur domain"/>
    <property type="match status" value="1"/>
</dbReference>
<gene>
    <name evidence="6" type="ORF">ACFOMF_13585</name>
</gene>
<dbReference type="PROSITE" id="PS51296">
    <property type="entry name" value="RIESKE"/>
    <property type="match status" value="1"/>
</dbReference>
<reference evidence="7" key="1">
    <citation type="journal article" date="2019" name="Int. J. Syst. Evol. Microbiol.">
        <title>The Global Catalogue of Microorganisms (GCM) 10K type strain sequencing project: providing services to taxonomists for standard genome sequencing and annotation.</title>
        <authorList>
            <consortium name="The Broad Institute Genomics Platform"/>
            <consortium name="The Broad Institute Genome Sequencing Center for Infectious Disease"/>
            <person name="Wu L."/>
            <person name="Ma J."/>
        </authorList>
    </citation>
    <scope>NUCLEOTIDE SEQUENCE [LARGE SCALE GENOMIC DNA]</scope>
    <source>
        <strain evidence="7">KCTC 42447</strain>
    </source>
</reference>
<sequence>MSQFHHVLNVDQLPAGKTRAVTLEGLSILVCNSGGEFFAVENRCTHQGAELEGGRLRNNMIACPEHGVLFDVRSGCGKGPLGRVPLRTFALQVVDGRIEVSLEPALEASPG</sequence>
<organism evidence="6 7">
    <name type="scientific">Stutzerimonas tarimensis</name>
    <dbReference type="NCBI Taxonomy" id="1507735"/>
    <lineage>
        <taxon>Bacteria</taxon>
        <taxon>Pseudomonadati</taxon>
        <taxon>Pseudomonadota</taxon>
        <taxon>Gammaproteobacteria</taxon>
        <taxon>Pseudomonadales</taxon>
        <taxon>Pseudomonadaceae</taxon>
        <taxon>Stutzerimonas</taxon>
    </lineage>
</organism>
<keyword evidence="4" id="KW-0411">Iron-sulfur</keyword>
<protein>
    <submittedName>
        <fullName evidence="6">Rieske (2Fe-2S) protein</fullName>
    </submittedName>
</protein>
<name>A0ABV7T7W6_9GAMM</name>
<evidence type="ECO:0000256" key="2">
    <source>
        <dbReference type="ARBA" id="ARBA00022723"/>
    </source>
</evidence>
<dbReference type="PANTHER" id="PTHR21496">
    <property type="entry name" value="FERREDOXIN-RELATED"/>
    <property type="match status" value="1"/>
</dbReference>
<dbReference type="EMBL" id="JBHRXZ010000022">
    <property type="protein sequence ID" value="MFC3608814.1"/>
    <property type="molecule type" value="Genomic_DNA"/>
</dbReference>
<evidence type="ECO:0000313" key="6">
    <source>
        <dbReference type="EMBL" id="MFC3608814.1"/>
    </source>
</evidence>
<keyword evidence="7" id="KW-1185">Reference proteome</keyword>
<accession>A0ABV7T7W6</accession>
<evidence type="ECO:0000256" key="1">
    <source>
        <dbReference type="ARBA" id="ARBA00022714"/>
    </source>
</evidence>
<dbReference type="RefSeq" id="WP_386365696.1">
    <property type="nucleotide sequence ID" value="NZ_JBHRXZ010000022.1"/>
</dbReference>
<evidence type="ECO:0000256" key="3">
    <source>
        <dbReference type="ARBA" id="ARBA00023004"/>
    </source>
</evidence>
<dbReference type="Pfam" id="PF00355">
    <property type="entry name" value="Rieske"/>
    <property type="match status" value="1"/>
</dbReference>